<gene>
    <name evidence="3" type="ORF">TT172_LOCUS5735</name>
</gene>
<evidence type="ECO:0000313" key="3">
    <source>
        <dbReference type="EMBL" id="SPQ23316.1"/>
    </source>
</evidence>
<dbReference type="PANTHER" id="PTHR15032">
    <property type="entry name" value="N-ACYL-PHOSPHATIDYLETHANOLAMINE-HYDROLYZING PHOSPHOLIPASE D"/>
    <property type="match status" value="1"/>
</dbReference>
<feature type="region of interest" description="Disordered" evidence="1">
    <location>
        <begin position="97"/>
        <end position="119"/>
    </location>
</feature>
<proteinExistence type="predicted"/>
<dbReference type="PANTHER" id="PTHR15032:SF27">
    <property type="entry name" value="N-ACYL-PHOSPHATIDYLETHANOLAMINE-HYDROLYZING PHOSPHOLIPASE D"/>
    <property type="match status" value="1"/>
</dbReference>
<evidence type="ECO:0000313" key="4">
    <source>
        <dbReference type="Proteomes" id="UP000289323"/>
    </source>
</evidence>
<feature type="compositionally biased region" description="Low complexity" evidence="1">
    <location>
        <begin position="348"/>
        <end position="364"/>
    </location>
</feature>
<dbReference type="AlphaFoldDB" id="A0A3S4EZT0"/>
<feature type="domain" description="Metallo-beta-lactamase" evidence="2">
    <location>
        <begin position="173"/>
        <end position="334"/>
    </location>
</feature>
<name>A0A3S4EZT0_9PEZI</name>
<evidence type="ECO:0000256" key="1">
    <source>
        <dbReference type="SAM" id="MobiDB-lite"/>
    </source>
</evidence>
<protein>
    <submittedName>
        <fullName evidence="3">Bf3d1205-3a38-4c5a-a350-3f13d03050dc</fullName>
    </submittedName>
</protein>
<dbReference type="GO" id="GO:0070290">
    <property type="term" value="F:N-acylphosphatidylethanolamine-specific phospholipase D activity"/>
    <property type="evidence" value="ECO:0007669"/>
    <property type="project" value="TreeGrafter"/>
</dbReference>
<dbReference type="Proteomes" id="UP000289323">
    <property type="component" value="Unassembled WGS sequence"/>
</dbReference>
<dbReference type="GO" id="GO:0070291">
    <property type="term" value="P:N-acylethanolamine metabolic process"/>
    <property type="evidence" value="ECO:0007669"/>
    <property type="project" value="TreeGrafter"/>
</dbReference>
<evidence type="ECO:0000259" key="2">
    <source>
        <dbReference type="Pfam" id="PF12706"/>
    </source>
</evidence>
<dbReference type="GO" id="GO:0005737">
    <property type="term" value="C:cytoplasm"/>
    <property type="evidence" value="ECO:0007669"/>
    <property type="project" value="TreeGrafter"/>
</dbReference>
<dbReference type="Gene3D" id="3.60.15.10">
    <property type="entry name" value="Ribonuclease Z/Hydroxyacylglutathione hydrolase-like"/>
    <property type="match status" value="1"/>
</dbReference>
<dbReference type="InterPro" id="IPR001279">
    <property type="entry name" value="Metallo-B-lactamas"/>
</dbReference>
<dbReference type="GO" id="GO:0070292">
    <property type="term" value="P:N-acylphosphatidylethanolamine metabolic process"/>
    <property type="evidence" value="ECO:0007669"/>
    <property type="project" value="TreeGrafter"/>
</dbReference>
<dbReference type="Pfam" id="PF12706">
    <property type="entry name" value="Lactamase_B_2"/>
    <property type="match status" value="1"/>
</dbReference>
<feature type="region of interest" description="Disordered" evidence="1">
    <location>
        <begin position="1"/>
        <end position="28"/>
    </location>
</feature>
<reference evidence="3 4" key="1">
    <citation type="submission" date="2018-04" db="EMBL/GenBank/DDBJ databases">
        <authorList>
            <person name="Huttner S."/>
            <person name="Dainat J."/>
        </authorList>
    </citation>
    <scope>NUCLEOTIDE SEQUENCE [LARGE SCALE GENOMIC DNA]</scope>
</reference>
<dbReference type="EMBL" id="OUUZ01000010">
    <property type="protein sequence ID" value="SPQ23316.1"/>
    <property type="molecule type" value="Genomic_DNA"/>
</dbReference>
<feature type="region of interest" description="Disordered" evidence="1">
    <location>
        <begin position="338"/>
        <end position="367"/>
    </location>
</feature>
<sequence length="472" mass="52177">MLALSPVTKPKAHDAAESPEHHVLPPSTGQAALGWASYLPSWAPSPGRSRPSLRKEAAAGFRNPWPSWHKPTLTELWENCQWGESNDGCVELAESHLADDPAPQKPEPSRLPRFSDVNDWPNSPGAKAARLLCIEDPDFTFPAGSKAKVTWLGHAAVLVQLPPLESRNSRPVRCLFDPMFSMRASPSQLAGPIRSYPPPCRAEDLPQIDAVFLSHNHFDHIDYDSITAVWRQSKDVVRFFVPLENKKWLLDWGIPADRVVEMDWWDSTQLSVPGTTTSNTLQIHCTPAQHNSWRSGADADASLWSSWYLTYSPHSSSPAHDSPYRLFFAGDTGYQFHPSPSWPPSPSNPTTTTTTTTTSTQTESDNPFPACPAFAEIRARLGPPHLLLLPVSVGPTLAYLRSFFVPPPWLLLPAWANPLPRLRPGVTAANHLPPWDAVRVLKVMAGVMGGGRMMGEVVVVVMIIMMREGCKR</sequence>
<dbReference type="SUPFAM" id="SSF56281">
    <property type="entry name" value="Metallo-hydrolase/oxidoreductase"/>
    <property type="match status" value="1"/>
</dbReference>
<accession>A0A3S4EZT0</accession>
<dbReference type="InterPro" id="IPR036866">
    <property type="entry name" value="RibonucZ/Hydroxyglut_hydro"/>
</dbReference>
<feature type="compositionally biased region" description="Basic and acidic residues" evidence="1">
    <location>
        <begin position="11"/>
        <end position="23"/>
    </location>
</feature>
<organism evidence="3 4">
    <name type="scientific">Thermothielavioides terrestris</name>
    <dbReference type="NCBI Taxonomy" id="2587410"/>
    <lineage>
        <taxon>Eukaryota</taxon>
        <taxon>Fungi</taxon>
        <taxon>Dikarya</taxon>
        <taxon>Ascomycota</taxon>
        <taxon>Pezizomycotina</taxon>
        <taxon>Sordariomycetes</taxon>
        <taxon>Sordariomycetidae</taxon>
        <taxon>Sordariales</taxon>
        <taxon>Chaetomiaceae</taxon>
        <taxon>Thermothielavioides</taxon>
    </lineage>
</organism>